<dbReference type="EMBL" id="AJWY01004632">
    <property type="protein sequence ID" value="EKC71838.1"/>
    <property type="molecule type" value="Genomic_DNA"/>
</dbReference>
<comment type="caution">
    <text evidence="3">The sequence shown here is derived from an EMBL/GenBank/DDBJ whole genome shotgun (WGS) entry which is preliminary data.</text>
</comment>
<evidence type="ECO:0000313" key="3">
    <source>
        <dbReference type="EMBL" id="EKC71838.1"/>
    </source>
</evidence>
<keyword evidence="1" id="KW-0175">Coiled coil</keyword>
<name>K1TQ47_9ZZZZ</name>
<accession>K1TQ47</accession>
<sequence length="128" mass="14803">MQYEYFYGAQAEQFSFYRIPKALFTEPNFRELSTDAKVLYGILLDRMSLSLKNQWLDAQNKVYIIFTVEEIMDALNCANQKATRLMVELEKQAGLIERKRQGLGRPNLIYVKNFAATINSKSCEKGDS</sequence>
<reference evidence="3" key="1">
    <citation type="journal article" date="2013" name="Environ. Microbiol.">
        <title>Microbiota from the distal guts of lean and obese adolescents exhibit partial functional redundancy besides clear differences in community structure.</title>
        <authorList>
            <person name="Ferrer M."/>
            <person name="Ruiz A."/>
            <person name="Lanza F."/>
            <person name="Haange S.B."/>
            <person name="Oberbach A."/>
            <person name="Till H."/>
            <person name="Bargiela R."/>
            <person name="Campoy C."/>
            <person name="Segura M.T."/>
            <person name="Richter M."/>
            <person name="von Bergen M."/>
            <person name="Seifert J."/>
            <person name="Suarez A."/>
        </authorList>
    </citation>
    <scope>NUCLEOTIDE SEQUENCE</scope>
</reference>
<evidence type="ECO:0000259" key="2">
    <source>
        <dbReference type="Pfam" id="PF06970"/>
    </source>
</evidence>
<dbReference type="AlphaFoldDB" id="K1TQ47"/>
<feature type="coiled-coil region" evidence="1">
    <location>
        <begin position="72"/>
        <end position="99"/>
    </location>
</feature>
<protein>
    <submittedName>
        <fullName evidence="3">Replication initiator protein A (RepA)</fullName>
    </submittedName>
</protein>
<gene>
    <name evidence="3" type="ORF">LEA_07051</name>
</gene>
<dbReference type="Pfam" id="PF06970">
    <property type="entry name" value="RepA_N"/>
    <property type="match status" value="1"/>
</dbReference>
<evidence type="ECO:0000256" key="1">
    <source>
        <dbReference type="SAM" id="Coils"/>
    </source>
</evidence>
<proteinExistence type="predicted"/>
<feature type="domain" description="Replication initiator A N-terminal" evidence="2">
    <location>
        <begin position="15"/>
        <end position="89"/>
    </location>
</feature>
<organism evidence="3">
    <name type="scientific">human gut metagenome</name>
    <dbReference type="NCBI Taxonomy" id="408170"/>
    <lineage>
        <taxon>unclassified sequences</taxon>
        <taxon>metagenomes</taxon>
        <taxon>organismal metagenomes</taxon>
    </lineage>
</organism>
<dbReference type="InterPro" id="IPR010724">
    <property type="entry name" value="RepA_N"/>
</dbReference>